<protein>
    <recommendedName>
        <fullName evidence="5">Replication protein</fullName>
    </recommendedName>
</protein>
<dbReference type="Proteomes" id="UP000662438">
    <property type="component" value="Unassembled WGS sequence"/>
</dbReference>
<reference evidence="1 3" key="1">
    <citation type="submission" date="2020-10" db="EMBL/GenBank/DDBJ databases">
        <title>Genomic surveiliance of eskapee pathogens from blood stream infections in KZN.</title>
        <authorList>
            <person name="Hetsa B.A."/>
            <person name="Amoako D.G."/>
            <person name="Akebe A.L.K."/>
            <person name="Essack S."/>
        </authorList>
    </citation>
    <scope>NUCLEOTIDE SEQUENCE [LARGE SCALE GENOMIC DNA]</scope>
    <source>
        <strain evidence="1 3">E6</strain>
    </source>
</reference>
<evidence type="ECO:0000313" key="2">
    <source>
        <dbReference type="EMBL" id="WMB11176.1"/>
    </source>
</evidence>
<evidence type="ECO:0008006" key="5">
    <source>
        <dbReference type="Google" id="ProtNLM"/>
    </source>
</evidence>
<reference evidence="2" key="2">
    <citation type="journal article" date="2023" name="J. Antimicrob. Chemother.">
        <title>Emergence of OXA-48-producing Enterobacter hormaechei in a Swiss companion animal clinic and their genetic relationship to clinical human isolates.</title>
        <authorList>
            <person name="Dona V."/>
            <person name="Nordmann P."/>
            <person name="Kittl S."/>
            <person name="Schuller S."/>
            <person name="Bouvier M."/>
            <person name="Poirel L."/>
            <person name="Endimiani A."/>
            <person name="Perreten V."/>
        </authorList>
    </citation>
    <scope>NUCLEOTIDE SEQUENCE</scope>
    <source>
        <strain evidence="2">Ehh_25</strain>
    </source>
</reference>
<name>A0AAX3Z2R0_9ENTR</name>
<organism evidence="2 4">
    <name type="scientific">Enterobacter hormaechei</name>
    <dbReference type="NCBI Taxonomy" id="158836"/>
    <lineage>
        <taxon>Bacteria</taxon>
        <taxon>Pseudomonadati</taxon>
        <taxon>Pseudomonadota</taxon>
        <taxon>Gammaproteobacteria</taxon>
        <taxon>Enterobacterales</taxon>
        <taxon>Enterobacteriaceae</taxon>
        <taxon>Enterobacter</taxon>
        <taxon>Enterobacter cloacae complex</taxon>
    </lineage>
</organism>
<sequence>MCVDWFGGIDPALGSATGYVVKYISKNIYGYALDGESDHESGRPLKETAKHATAWASCWGIRQFQFLGGAPVSVWRELRRLKNQDLADRVSPVFGELQRGSRGRLAGLYHFAGWPFCFPFQVGAARLVSIQKRAKQLRRVSESYQGSGYASIQHSASRNAPPFLSHCEDEA</sequence>
<dbReference type="RefSeq" id="WP_006808686.1">
    <property type="nucleotide sequence ID" value="NZ_CP047715.1"/>
</dbReference>
<dbReference type="Proteomes" id="UP001229386">
    <property type="component" value="Chromosome"/>
</dbReference>
<evidence type="ECO:0000313" key="3">
    <source>
        <dbReference type="Proteomes" id="UP000662438"/>
    </source>
</evidence>
<evidence type="ECO:0000313" key="4">
    <source>
        <dbReference type="Proteomes" id="UP001229386"/>
    </source>
</evidence>
<dbReference type="AlphaFoldDB" id="A0AAX3Z2R0"/>
<dbReference type="EMBL" id="JADIXG010000013">
    <property type="protein sequence ID" value="MBF1970869.1"/>
    <property type="molecule type" value="Genomic_DNA"/>
</dbReference>
<gene>
    <name evidence="1" type="ORF">ISX34_13440</name>
    <name evidence="2" type="ORF">QPR60_22050</name>
</gene>
<proteinExistence type="predicted"/>
<accession>A0AAX3Z2R0</accession>
<dbReference type="GeneID" id="93201622"/>
<dbReference type="EMBL" id="CP126746">
    <property type="protein sequence ID" value="WMB11176.1"/>
    <property type="molecule type" value="Genomic_DNA"/>
</dbReference>
<evidence type="ECO:0000313" key="1">
    <source>
        <dbReference type="EMBL" id="MBF1970869.1"/>
    </source>
</evidence>